<feature type="coiled-coil region" evidence="1">
    <location>
        <begin position="4"/>
        <end position="52"/>
    </location>
</feature>
<proteinExistence type="predicted"/>
<dbReference type="EMBL" id="JAPFFF010000027">
    <property type="protein sequence ID" value="KAK8847906.1"/>
    <property type="molecule type" value="Genomic_DNA"/>
</dbReference>
<feature type="compositionally biased region" description="Polar residues" evidence="2">
    <location>
        <begin position="82"/>
        <end position="104"/>
    </location>
</feature>
<evidence type="ECO:0000313" key="4">
    <source>
        <dbReference type="Proteomes" id="UP001470230"/>
    </source>
</evidence>
<protein>
    <submittedName>
        <fullName evidence="3">Uncharacterized protein</fullName>
    </submittedName>
</protein>
<sequence>MKTKDMIDKEIKTDKEENKQLKDKIYQLEQKLKDQEQQINNLNRSLHQVQTNREHTVKNLSIIDQSQIPPPPPPPNNISSSKTKSLVLQQNLNYDNNPDQSFTI</sequence>
<evidence type="ECO:0000256" key="2">
    <source>
        <dbReference type="SAM" id="MobiDB-lite"/>
    </source>
</evidence>
<accession>A0ABR2HI73</accession>
<name>A0ABR2HI73_9EUKA</name>
<evidence type="ECO:0000256" key="1">
    <source>
        <dbReference type="SAM" id="Coils"/>
    </source>
</evidence>
<gene>
    <name evidence="3" type="ORF">M9Y10_018954</name>
</gene>
<keyword evidence="4" id="KW-1185">Reference proteome</keyword>
<organism evidence="3 4">
    <name type="scientific">Tritrichomonas musculus</name>
    <dbReference type="NCBI Taxonomy" id="1915356"/>
    <lineage>
        <taxon>Eukaryota</taxon>
        <taxon>Metamonada</taxon>
        <taxon>Parabasalia</taxon>
        <taxon>Tritrichomonadida</taxon>
        <taxon>Tritrichomonadidae</taxon>
        <taxon>Tritrichomonas</taxon>
    </lineage>
</organism>
<feature type="region of interest" description="Disordered" evidence="2">
    <location>
        <begin position="60"/>
        <end position="104"/>
    </location>
</feature>
<reference evidence="3 4" key="1">
    <citation type="submission" date="2024-04" db="EMBL/GenBank/DDBJ databases">
        <title>Tritrichomonas musculus Genome.</title>
        <authorList>
            <person name="Alves-Ferreira E."/>
            <person name="Grigg M."/>
            <person name="Lorenzi H."/>
            <person name="Galac M."/>
        </authorList>
    </citation>
    <scope>NUCLEOTIDE SEQUENCE [LARGE SCALE GENOMIC DNA]</scope>
    <source>
        <strain evidence="3 4">EAF2021</strain>
    </source>
</reference>
<evidence type="ECO:0000313" key="3">
    <source>
        <dbReference type="EMBL" id="KAK8847906.1"/>
    </source>
</evidence>
<comment type="caution">
    <text evidence="3">The sequence shown here is derived from an EMBL/GenBank/DDBJ whole genome shotgun (WGS) entry which is preliminary data.</text>
</comment>
<dbReference type="Proteomes" id="UP001470230">
    <property type="component" value="Unassembled WGS sequence"/>
</dbReference>
<keyword evidence="1" id="KW-0175">Coiled coil</keyword>